<dbReference type="InterPro" id="IPR011333">
    <property type="entry name" value="SKP1/BTB/POZ_sf"/>
</dbReference>
<dbReference type="AlphaFoldDB" id="A0A8K0W984"/>
<keyword evidence="3" id="KW-1185">Reference proteome</keyword>
<comment type="caution">
    <text evidence="2">The sequence shown here is derived from an EMBL/GenBank/DDBJ whole genome shotgun (WGS) entry which is preliminary data.</text>
</comment>
<dbReference type="Proteomes" id="UP000813427">
    <property type="component" value="Unassembled WGS sequence"/>
</dbReference>
<evidence type="ECO:0000313" key="3">
    <source>
        <dbReference type="Proteomes" id="UP000813427"/>
    </source>
</evidence>
<sequence length="246" mass="27452">MSIDEPRCLHQSTAVVLRCQGVDFRISDTACRQSSLLAATLGKQSEEDVDEIIRVESFDSDVVRSMVDFLCSGSYPADEVNEGEPNETLAGQPQQIPGKSTVEGPMSSQRLSRPFQPSCSVAQDIQVFVRHIHLNGIASHFGIPALASLSRSRLYTALKSATWPTHVLPRLLAEVFRATDDKRMSVLMASVAMEHMEALLKMTEFVDLDFPHSFLLDVMSDAAWRIRRAEFQRQTEVIRSSQARRG</sequence>
<name>A0A8K0W984_9HYPO</name>
<protein>
    <recommendedName>
        <fullName evidence="4">BTB domain-containing protein</fullName>
    </recommendedName>
</protein>
<gene>
    <name evidence="2" type="ORF">BKA59DRAFT_528897</name>
</gene>
<dbReference type="Gene3D" id="3.30.710.10">
    <property type="entry name" value="Potassium Channel Kv1.1, Chain A"/>
    <property type="match status" value="1"/>
</dbReference>
<feature type="region of interest" description="Disordered" evidence="1">
    <location>
        <begin position="79"/>
        <end position="114"/>
    </location>
</feature>
<organism evidence="2 3">
    <name type="scientific">Fusarium tricinctum</name>
    <dbReference type="NCBI Taxonomy" id="61284"/>
    <lineage>
        <taxon>Eukaryota</taxon>
        <taxon>Fungi</taxon>
        <taxon>Dikarya</taxon>
        <taxon>Ascomycota</taxon>
        <taxon>Pezizomycotina</taxon>
        <taxon>Sordariomycetes</taxon>
        <taxon>Hypocreomycetidae</taxon>
        <taxon>Hypocreales</taxon>
        <taxon>Nectriaceae</taxon>
        <taxon>Fusarium</taxon>
        <taxon>Fusarium tricinctum species complex</taxon>
    </lineage>
</organism>
<proteinExistence type="predicted"/>
<reference evidence="2" key="1">
    <citation type="journal article" date="2021" name="Nat. Commun.">
        <title>Genetic determinants of endophytism in the Arabidopsis root mycobiome.</title>
        <authorList>
            <person name="Mesny F."/>
            <person name="Miyauchi S."/>
            <person name="Thiergart T."/>
            <person name="Pickel B."/>
            <person name="Atanasova L."/>
            <person name="Karlsson M."/>
            <person name="Huettel B."/>
            <person name="Barry K.W."/>
            <person name="Haridas S."/>
            <person name="Chen C."/>
            <person name="Bauer D."/>
            <person name="Andreopoulos W."/>
            <person name="Pangilinan J."/>
            <person name="LaButti K."/>
            <person name="Riley R."/>
            <person name="Lipzen A."/>
            <person name="Clum A."/>
            <person name="Drula E."/>
            <person name="Henrissat B."/>
            <person name="Kohler A."/>
            <person name="Grigoriev I.V."/>
            <person name="Martin F.M."/>
            <person name="Hacquard S."/>
        </authorList>
    </citation>
    <scope>NUCLEOTIDE SEQUENCE</scope>
    <source>
        <strain evidence="2">MPI-SDFR-AT-0068</strain>
    </source>
</reference>
<dbReference type="OrthoDB" id="1022638at2759"/>
<dbReference type="EMBL" id="JAGPXF010000005">
    <property type="protein sequence ID" value="KAH7241289.1"/>
    <property type="molecule type" value="Genomic_DNA"/>
</dbReference>
<evidence type="ECO:0000256" key="1">
    <source>
        <dbReference type="SAM" id="MobiDB-lite"/>
    </source>
</evidence>
<feature type="compositionally biased region" description="Polar residues" evidence="1">
    <location>
        <begin position="89"/>
        <end position="98"/>
    </location>
</feature>
<evidence type="ECO:0008006" key="4">
    <source>
        <dbReference type="Google" id="ProtNLM"/>
    </source>
</evidence>
<accession>A0A8K0W984</accession>
<evidence type="ECO:0000313" key="2">
    <source>
        <dbReference type="EMBL" id="KAH7241289.1"/>
    </source>
</evidence>